<dbReference type="OrthoDB" id="8452137at2"/>
<dbReference type="RefSeq" id="WP_157774940.1">
    <property type="nucleotide sequence ID" value="NZ_CP022163.1"/>
</dbReference>
<evidence type="ECO:0000313" key="2">
    <source>
        <dbReference type="Proteomes" id="UP000217289"/>
    </source>
</evidence>
<gene>
    <name evidence="1" type="ORF">MEBOL_002719</name>
</gene>
<reference evidence="1 2" key="1">
    <citation type="submission" date="2017-06" db="EMBL/GenBank/DDBJ databases">
        <authorList>
            <person name="Kim H.J."/>
            <person name="Triplett B.A."/>
        </authorList>
    </citation>
    <scope>NUCLEOTIDE SEQUENCE [LARGE SCALE GENOMIC DNA]</scope>
    <source>
        <strain evidence="1 2">DSM 14713</strain>
    </source>
</reference>
<accession>A0A250IDJ3</accession>
<organism evidence="1 2">
    <name type="scientific">Melittangium boletus DSM 14713</name>
    <dbReference type="NCBI Taxonomy" id="1294270"/>
    <lineage>
        <taxon>Bacteria</taxon>
        <taxon>Pseudomonadati</taxon>
        <taxon>Myxococcota</taxon>
        <taxon>Myxococcia</taxon>
        <taxon>Myxococcales</taxon>
        <taxon>Cystobacterineae</taxon>
        <taxon>Archangiaceae</taxon>
        <taxon>Melittangium</taxon>
    </lineage>
</organism>
<evidence type="ECO:0000313" key="1">
    <source>
        <dbReference type="EMBL" id="ATB29270.1"/>
    </source>
</evidence>
<dbReference type="AlphaFoldDB" id="A0A250IDJ3"/>
<dbReference type="Proteomes" id="UP000217289">
    <property type="component" value="Chromosome"/>
</dbReference>
<protein>
    <submittedName>
        <fullName evidence="1">Uncharacterized protein</fullName>
    </submittedName>
</protein>
<name>A0A250IDJ3_9BACT</name>
<dbReference type="KEGG" id="mbd:MEBOL_002719"/>
<proteinExistence type="predicted"/>
<dbReference type="EMBL" id="CP022163">
    <property type="protein sequence ID" value="ATB29270.1"/>
    <property type="molecule type" value="Genomic_DNA"/>
</dbReference>
<sequence length="325" mass="35820">MPLTFTKTVHPINFSDLSGQEFERLVFATLLRMYAWHTLDWFGQTGSDGGRDIVGTRDDDSGNRVTVIVACANWKSFTSTKGNSDIDKIVAGIGEIPREAIVIAGSPVSAATKEKCRTHAAAKGIVASQVWSGPEFEERLRFHANSVLQRFYLGNELPDEAPALRTFVEQLDPTTEREAGELIARIFDRPAFSTPIRNESHLPAFRQAIGDTIGALNTGIWRDREGAIITRVPARQSFPNGAVKDALAECVAALNALRMTFDEGLRSNRIQPCPCGKTDCPVFMIEHAYCDRLEAERDRVLSYANAALSELGVAKSLRAHNKNKD</sequence>
<keyword evidence="2" id="KW-1185">Reference proteome</keyword>